<feature type="region of interest" description="Disordered" evidence="1">
    <location>
        <begin position="1"/>
        <end position="36"/>
    </location>
</feature>
<evidence type="ECO:0000256" key="1">
    <source>
        <dbReference type="SAM" id="MobiDB-lite"/>
    </source>
</evidence>
<sequence length="64" mass="6220">PSNNGIGANVPLQPQAAAGGSSAVAGAKTKKPSSELGSAVDRFSSYAFPTVGLSSLQSGLSSLQ</sequence>
<dbReference type="Proteomes" id="UP000050741">
    <property type="component" value="Unassembled WGS sequence"/>
</dbReference>
<dbReference type="AlphaFoldDB" id="A0A183CJH8"/>
<evidence type="ECO:0000313" key="2">
    <source>
        <dbReference type="Proteomes" id="UP000050741"/>
    </source>
</evidence>
<proteinExistence type="predicted"/>
<reference evidence="2" key="1">
    <citation type="submission" date="2013-12" db="EMBL/GenBank/DDBJ databases">
        <authorList>
            <person name="Aslett M."/>
        </authorList>
    </citation>
    <scope>NUCLEOTIDE SEQUENCE [LARGE SCALE GENOMIC DNA]</scope>
    <source>
        <strain evidence="2">Lindley</strain>
    </source>
</reference>
<feature type="compositionally biased region" description="Low complexity" evidence="1">
    <location>
        <begin position="16"/>
        <end position="27"/>
    </location>
</feature>
<organism evidence="2 3">
    <name type="scientific">Globodera pallida</name>
    <name type="common">Potato cyst nematode worm</name>
    <name type="synonym">Heterodera pallida</name>
    <dbReference type="NCBI Taxonomy" id="36090"/>
    <lineage>
        <taxon>Eukaryota</taxon>
        <taxon>Metazoa</taxon>
        <taxon>Ecdysozoa</taxon>
        <taxon>Nematoda</taxon>
        <taxon>Chromadorea</taxon>
        <taxon>Rhabditida</taxon>
        <taxon>Tylenchina</taxon>
        <taxon>Tylenchomorpha</taxon>
        <taxon>Tylenchoidea</taxon>
        <taxon>Heteroderidae</taxon>
        <taxon>Heteroderinae</taxon>
        <taxon>Globodera</taxon>
    </lineage>
</organism>
<name>A0A183CJH8_GLOPA</name>
<reference evidence="2" key="2">
    <citation type="submission" date="2014-05" db="EMBL/GenBank/DDBJ databases">
        <title>The genome and life-stage specific transcriptomes of Globodera pallida elucidate key aspects of plant parasitism by a cyst nematode.</title>
        <authorList>
            <person name="Cotton J.A."/>
            <person name="Lilley C.J."/>
            <person name="Jones L.M."/>
            <person name="Kikuchi T."/>
            <person name="Reid A.J."/>
            <person name="Thorpe P."/>
            <person name="Tsai I.J."/>
            <person name="Beasley H."/>
            <person name="Blok V."/>
            <person name="Cock P.J.A."/>
            <person name="Van den Akker S.E."/>
            <person name="Holroyd N."/>
            <person name="Hunt M."/>
            <person name="Mantelin S."/>
            <person name="Naghra H."/>
            <person name="Pain A."/>
            <person name="Palomares-Rius J.E."/>
            <person name="Zarowiecki M."/>
            <person name="Berriman M."/>
            <person name="Jones J.T."/>
            <person name="Urwin P.E."/>
        </authorList>
    </citation>
    <scope>NUCLEOTIDE SEQUENCE [LARGE SCALE GENOMIC DNA]</scope>
    <source>
        <strain evidence="2">Lindley</strain>
    </source>
</reference>
<reference evidence="3" key="3">
    <citation type="submission" date="2016-06" db="UniProtKB">
        <authorList>
            <consortium name="WormBaseParasite"/>
        </authorList>
    </citation>
    <scope>IDENTIFICATION</scope>
</reference>
<keyword evidence="2" id="KW-1185">Reference proteome</keyword>
<accession>A0A183CJH8</accession>
<dbReference type="WBParaSite" id="GPLIN_001303400">
    <property type="protein sequence ID" value="GPLIN_001303400"/>
    <property type="gene ID" value="GPLIN_001303400"/>
</dbReference>
<protein>
    <submittedName>
        <fullName evidence="3">ICA69 domain-containing protein</fullName>
    </submittedName>
</protein>
<evidence type="ECO:0000313" key="3">
    <source>
        <dbReference type="WBParaSite" id="GPLIN_001303400"/>
    </source>
</evidence>